<gene>
    <name evidence="2" type="ORF">AVEN_189210_1</name>
</gene>
<dbReference type="Proteomes" id="UP000499080">
    <property type="component" value="Unassembled WGS sequence"/>
</dbReference>
<feature type="region of interest" description="Disordered" evidence="1">
    <location>
        <begin position="85"/>
        <end position="108"/>
    </location>
</feature>
<keyword evidence="3" id="KW-1185">Reference proteome</keyword>
<name>A0A4Y2TF57_ARAVE</name>
<dbReference type="EMBL" id="BGPR01027492">
    <property type="protein sequence ID" value="GBN98039.1"/>
    <property type="molecule type" value="Genomic_DNA"/>
</dbReference>
<proteinExistence type="predicted"/>
<comment type="caution">
    <text evidence="2">The sequence shown here is derived from an EMBL/GenBank/DDBJ whole genome shotgun (WGS) entry which is preliminary data.</text>
</comment>
<organism evidence="2 3">
    <name type="scientific">Araneus ventricosus</name>
    <name type="common">Orbweaver spider</name>
    <name type="synonym">Epeira ventricosa</name>
    <dbReference type="NCBI Taxonomy" id="182803"/>
    <lineage>
        <taxon>Eukaryota</taxon>
        <taxon>Metazoa</taxon>
        <taxon>Ecdysozoa</taxon>
        <taxon>Arthropoda</taxon>
        <taxon>Chelicerata</taxon>
        <taxon>Arachnida</taxon>
        <taxon>Araneae</taxon>
        <taxon>Araneomorphae</taxon>
        <taxon>Entelegynae</taxon>
        <taxon>Araneoidea</taxon>
        <taxon>Araneidae</taxon>
        <taxon>Araneus</taxon>
    </lineage>
</organism>
<dbReference type="AlphaFoldDB" id="A0A4Y2TF57"/>
<accession>A0A4Y2TF57</accession>
<protein>
    <submittedName>
        <fullName evidence="2">Uncharacterized protein</fullName>
    </submittedName>
</protein>
<evidence type="ECO:0000313" key="3">
    <source>
        <dbReference type="Proteomes" id="UP000499080"/>
    </source>
</evidence>
<sequence>MLHLAGTLGELLRPATRESASDHLQSRGTCVGPVCIQRRPSNAGNLFGPICSPAAETASSRPYPSGSLDIIPAWHPLRIRNRKLKLKQVNQQSSETGGSGGQLPNRTNPVLYNEVNTIPNELINFKVTLMLDCL</sequence>
<evidence type="ECO:0000313" key="2">
    <source>
        <dbReference type="EMBL" id="GBN98039.1"/>
    </source>
</evidence>
<evidence type="ECO:0000256" key="1">
    <source>
        <dbReference type="SAM" id="MobiDB-lite"/>
    </source>
</evidence>
<reference evidence="2 3" key="1">
    <citation type="journal article" date="2019" name="Sci. Rep.">
        <title>Orb-weaving spider Araneus ventricosus genome elucidates the spidroin gene catalogue.</title>
        <authorList>
            <person name="Kono N."/>
            <person name="Nakamura H."/>
            <person name="Ohtoshi R."/>
            <person name="Moran D.A.P."/>
            <person name="Shinohara A."/>
            <person name="Yoshida Y."/>
            <person name="Fujiwara M."/>
            <person name="Mori M."/>
            <person name="Tomita M."/>
            <person name="Arakawa K."/>
        </authorList>
    </citation>
    <scope>NUCLEOTIDE SEQUENCE [LARGE SCALE GENOMIC DNA]</scope>
</reference>